<protein>
    <recommendedName>
        <fullName evidence="4">UrcA family protein</fullName>
    </recommendedName>
</protein>
<dbReference type="NCBIfam" id="NF047636">
    <property type="entry name" value="CC_3452_fam"/>
    <property type="match status" value="1"/>
</dbReference>
<accession>A0A1V2EX42</accession>
<organism evidence="2 3">
    <name type="scientific">Sphingomonas jeddahensis</name>
    <dbReference type="NCBI Taxonomy" id="1915074"/>
    <lineage>
        <taxon>Bacteria</taxon>
        <taxon>Pseudomonadati</taxon>
        <taxon>Pseudomonadota</taxon>
        <taxon>Alphaproteobacteria</taxon>
        <taxon>Sphingomonadales</taxon>
        <taxon>Sphingomonadaceae</taxon>
        <taxon>Sphingomonas</taxon>
    </lineage>
</organism>
<dbReference type="STRING" id="1915074.SPHI_09530"/>
<sequence length="119" mass="11816">MIRMLASSVLASAALLAAAGVSAQPNGAYVATPAAAPTKSVLMTRDTAWQVRDGAYVVSNAPMREMAACQLVARSAGALTGFSANGQAFDAAQLDACNAKAKGGKTMVAKTAAAPATAN</sequence>
<dbReference type="InterPro" id="IPR058067">
    <property type="entry name" value="CC_3452-like"/>
</dbReference>
<feature type="signal peptide" evidence="1">
    <location>
        <begin position="1"/>
        <end position="23"/>
    </location>
</feature>
<dbReference type="EMBL" id="MPSB01000003">
    <property type="protein sequence ID" value="ONF96759.1"/>
    <property type="molecule type" value="Genomic_DNA"/>
</dbReference>
<evidence type="ECO:0008006" key="4">
    <source>
        <dbReference type="Google" id="ProtNLM"/>
    </source>
</evidence>
<evidence type="ECO:0000256" key="1">
    <source>
        <dbReference type="SAM" id="SignalP"/>
    </source>
</evidence>
<reference evidence="2 3" key="1">
    <citation type="submission" date="2016-11" db="EMBL/GenBank/DDBJ databases">
        <title>Genome sequence of Sphingomonas jeddahensis G39.</title>
        <authorList>
            <person name="Poehlein A."/>
            <person name="Wuebbeler J.H."/>
            <person name="Steinbuechel A."/>
            <person name="Daniel R."/>
        </authorList>
    </citation>
    <scope>NUCLEOTIDE SEQUENCE [LARGE SCALE GENOMIC DNA]</scope>
    <source>
        <strain evidence="2 3">G39</strain>
    </source>
</reference>
<evidence type="ECO:0000313" key="3">
    <source>
        <dbReference type="Proteomes" id="UP000188729"/>
    </source>
</evidence>
<name>A0A1V2EX42_9SPHN</name>
<feature type="chain" id="PRO_5012053038" description="UrcA family protein" evidence="1">
    <location>
        <begin position="24"/>
        <end position="119"/>
    </location>
</feature>
<dbReference type="RefSeq" id="WP_076743737.1">
    <property type="nucleotide sequence ID" value="NZ_MPSB01000003.1"/>
</dbReference>
<dbReference type="OrthoDB" id="7594837at2"/>
<dbReference type="AlphaFoldDB" id="A0A1V2EX42"/>
<evidence type="ECO:0000313" key="2">
    <source>
        <dbReference type="EMBL" id="ONF96759.1"/>
    </source>
</evidence>
<dbReference type="InterPro" id="IPR058513">
    <property type="entry name" value="DUF8200"/>
</dbReference>
<proteinExistence type="predicted"/>
<comment type="caution">
    <text evidence="2">The sequence shown here is derived from an EMBL/GenBank/DDBJ whole genome shotgun (WGS) entry which is preliminary data.</text>
</comment>
<keyword evidence="1" id="KW-0732">Signal</keyword>
<dbReference type="Proteomes" id="UP000188729">
    <property type="component" value="Unassembled WGS sequence"/>
</dbReference>
<keyword evidence="3" id="KW-1185">Reference proteome</keyword>
<gene>
    <name evidence="2" type="ORF">SPHI_09530</name>
</gene>
<dbReference type="Pfam" id="PF26624">
    <property type="entry name" value="DUF8200"/>
    <property type="match status" value="1"/>
</dbReference>